<keyword evidence="3" id="KW-1185">Reference proteome</keyword>
<dbReference type="OrthoDB" id="10063525at2759"/>
<feature type="region of interest" description="Disordered" evidence="1">
    <location>
        <begin position="1"/>
        <end position="82"/>
    </location>
</feature>
<dbReference type="Proteomes" id="UP000271098">
    <property type="component" value="Unassembled WGS sequence"/>
</dbReference>
<name>A0A183DQJ4_9BILA</name>
<gene>
    <name evidence="2" type="ORF">GPUH_LOCUS10985</name>
</gene>
<evidence type="ECO:0000313" key="2">
    <source>
        <dbReference type="EMBL" id="VDN18170.1"/>
    </source>
</evidence>
<reference evidence="2 3" key="2">
    <citation type="submission" date="2018-11" db="EMBL/GenBank/DDBJ databases">
        <authorList>
            <consortium name="Pathogen Informatics"/>
        </authorList>
    </citation>
    <scope>NUCLEOTIDE SEQUENCE [LARGE SCALE GENOMIC DNA]</scope>
</reference>
<evidence type="ECO:0000313" key="4">
    <source>
        <dbReference type="WBParaSite" id="GPUH_0001099801-mRNA-1"/>
    </source>
</evidence>
<dbReference type="WBParaSite" id="GPUH_0001099801-mRNA-1">
    <property type="protein sequence ID" value="GPUH_0001099801-mRNA-1"/>
    <property type="gene ID" value="GPUH_0001099801"/>
</dbReference>
<organism evidence="4">
    <name type="scientific">Gongylonema pulchrum</name>
    <dbReference type="NCBI Taxonomy" id="637853"/>
    <lineage>
        <taxon>Eukaryota</taxon>
        <taxon>Metazoa</taxon>
        <taxon>Ecdysozoa</taxon>
        <taxon>Nematoda</taxon>
        <taxon>Chromadorea</taxon>
        <taxon>Rhabditida</taxon>
        <taxon>Spirurina</taxon>
        <taxon>Spiruromorpha</taxon>
        <taxon>Spiruroidea</taxon>
        <taxon>Gongylonematidae</taxon>
        <taxon>Gongylonema</taxon>
    </lineage>
</organism>
<accession>A0A183DQJ4</accession>
<evidence type="ECO:0000256" key="1">
    <source>
        <dbReference type="SAM" id="MobiDB-lite"/>
    </source>
</evidence>
<evidence type="ECO:0000313" key="3">
    <source>
        <dbReference type="Proteomes" id="UP000271098"/>
    </source>
</evidence>
<protein>
    <submittedName>
        <fullName evidence="2 4">Uncharacterized protein</fullName>
    </submittedName>
</protein>
<proteinExistence type="predicted"/>
<sequence>MQSQRDTEPEYRNRGREANAEAMQMRRKTNPQHRQSERTANSAAMSIPRIVDFHIVRGNSAQTMKQWRSRRKQDDAYNENQR</sequence>
<dbReference type="AlphaFoldDB" id="A0A183DQJ4"/>
<feature type="compositionally biased region" description="Basic and acidic residues" evidence="1">
    <location>
        <begin position="1"/>
        <end position="19"/>
    </location>
</feature>
<dbReference type="EMBL" id="UYRT01078272">
    <property type="protein sequence ID" value="VDN18170.1"/>
    <property type="molecule type" value="Genomic_DNA"/>
</dbReference>
<reference evidence="4" key="1">
    <citation type="submission" date="2016-06" db="UniProtKB">
        <authorList>
            <consortium name="WormBaseParasite"/>
        </authorList>
    </citation>
    <scope>IDENTIFICATION</scope>
</reference>